<dbReference type="Pfam" id="PF01936">
    <property type="entry name" value="NYN"/>
    <property type="match status" value="1"/>
</dbReference>
<dbReference type="Pfam" id="PF12872">
    <property type="entry name" value="OST-HTH"/>
    <property type="match status" value="1"/>
</dbReference>
<dbReference type="CDD" id="cd10146">
    <property type="entry name" value="LabA_like_C"/>
    <property type="match status" value="1"/>
</dbReference>
<dbReference type="PANTHER" id="PTHR35811:SF1">
    <property type="entry name" value="HTH OST-TYPE DOMAIN-CONTAINING PROTEIN"/>
    <property type="match status" value="1"/>
</dbReference>
<dbReference type="Gene3D" id="3.30.420.610">
    <property type="entry name" value="LOTUS domain-like"/>
    <property type="match status" value="1"/>
</dbReference>
<dbReference type="RefSeq" id="WP_101917939.1">
    <property type="nucleotide sequence ID" value="NZ_OENF01000039.1"/>
</dbReference>
<reference evidence="3" key="1">
    <citation type="submission" date="2017-11" db="EMBL/GenBank/DDBJ databases">
        <authorList>
            <person name="Duchaud E."/>
        </authorList>
    </citation>
    <scope>NUCLEOTIDE SEQUENCE [LARGE SCALE GENOMIC DNA]</scope>
    <source>
        <strain evidence="3">Tenacibaculum sp. TNO020</strain>
    </source>
</reference>
<dbReference type="Proteomes" id="UP000234211">
    <property type="component" value="Unassembled WGS sequence"/>
</dbReference>
<sequence length="298" mass="33992">MENKKMNIAMLIDGDNAQAKYLENIISETSKYGKISIKRIYGDWSNVHLKNWKDVLNTFSIKPIQEFAHTTGKNATDIALVIDAMDILHQQKIDAFCIVSSDSDFTGLASRIRESGLTVIGIGKEQTPKSFVNACDIFTFTESFKEDPSIDKLMEISAKKAAKKLEKSITLTVKKNNVKSNVKVSSKANLKEKLKEKSRRKSKKNKKSKKTIKIDINFLRWAFSMIEQENGAVLLSQFVESVRKLDANFDSKIYGYKNFNVMFKALKNDFEMIYHNDNSTISIRDKKVKTLQKYKNAS</sequence>
<dbReference type="PROSITE" id="PS51644">
    <property type="entry name" value="HTH_OST"/>
    <property type="match status" value="1"/>
</dbReference>
<evidence type="ECO:0000259" key="1">
    <source>
        <dbReference type="PROSITE" id="PS51644"/>
    </source>
</evidence>
<evidence type="ECO:0000313" key="2">
    <source>
        <dbReference type="EMBL" id="SOS75301.1"/>
    </source>
</evidence>
<dbReference type="InterPro" id="IPR021139">
    <property type="entry name" value="NYN"/>
</dbReference>
<dbReference type="PANTHER" id="PTHR35811">
    <property type="entry name" value="SLR1870 PROTEIN"/>
    <property type="match status" value="1"/>
</dbReference>
<protein>
    <recommendedName>
        <fullName evidence="1">HTH OST-type domain-containing protein</fullName>
    </recommendedName>
</protein>
<dbReference type="GO" id="GO:0004540">
    <property type="term" value="F:RNA nuclease activity"/>
    <property type="evidence" value="ECO:0007669"/>
    <property type="project" value="InterPro"/>
</dbReference>
<organism evidence="2 3">
    <name type="scientific">Tenacibaculum piscium</name>
    <dbReference type="NCBI Taxonomy" id="1458515"/>
    <lineage>
        <taxon>Bacteria</taxon>
        <taxon>Pseudomonadati</taxon>
        <taxon>Bacteroidota</taxon>
        <taxon>Flavobacteriia</taxon>
        <taxon>Flavobacteriales</taxon>
        <taxon>Flavobacteriaceae</taxon>
        <taxon>Tenacibaculum</taxon>
    </lineage>
</organism>
<dbReference type="Gene3D" id="3.40.50.1010">
    <property type="entry name" value="5'-nuclease"/>
    <property type="match status" value="1"/>
</dbReference>
<accession>A0A2H1YIT2</accession>
<dbReference type="InterPro" id="IPR041966">
    <property type="entry name" value="LOTUS-like"/>
</dbReference>
<keyword evidence="3" id="KW-1185">Reference proteome</keyword>
<gene>
    <name evidence="2" type="ORF">TNO020_440075</name>
</gene>
<dbReference type="InterPro" id="IPR025605">
    <property type="entry name" value="OST-HTH/LOTUS_dom"/>
</dbReference>
<proteinExistence type="predicted"/>
<evidence type="ECO:0000313" key="3">
    <source>
        <dbReference type="Proteomes" id="UP000234211"/>
    </source>
</evidence>
<dbReference type="AlphaFoldDB" id="A0A2H1YIT2"/>
<dbReference type="EMBL" id="OENF01000039">
    <property type="protein sequence ID" value="SOS75301.1"/>
    <property type="molecule type" value="Genomic_DNA"/>
</dbReference>
<dbReference type="OrthoDB" id="9783963at2"/>
<name>A0A2H1YIT2_9FLAO</name>
<feature type="domain" description="HTH OST-type" evidence="1">
    <location>
        <begin position="211"/>
        <end position="287"/>
    </location>
</feature>
<dbReference type="CDD" id="cd11297">
    <property type="entry name" value="PIN_LabA-like_N_1"/>
    <property type="match status" value="1"/>
</dbReference>